<dbReference type="SUPFAM" id="SSF81606">
    <property type="entry name" value="PP2C-like"/>
    <property type="match status" value="1"/>
</dbReference>
<dbReference type="Gene3D" id="3.60.40.10">
    <property type="entry name" value="PPM-type phosphatase domain"/>
    <property type="match status" value="1"/>
</dbReference>
<feature type="domain" description="PPM-type phosphatase" evidence="1">
    <location>
        <begin position="1"/>
        <end position="263"/>
    </location>
</feature>
<sequence>MEDSHVALPTVLPAGCDGEAGWGRIALFGVLDGHGGAEVARFCSRHLPQELLKYPANSGAEVEAALRGSFAKLQNMLESGDYADELTSQRSALYARLLPPGESCGTKGGSTACICAVTETQIITANVGDSRAVLSRGGQSIALSEDHKPENFAEKQRIEAAGGFVSFRSGHWRVNGDLNMSRALGDVEYKDVISSTPDVTIHDRSPEDEFLAIFSDGVNKTNQEVVDFLSERRPVGKDAETAEALVSSCVSGGDNVTLTVVRLDNSWKGLRSRPRRSIT</sequence>
<dbReference type="SMART" id="SM00332">
    <property type="entry name" value="PP2Cc"/>
    <property type="match status" value="1"/>
</dbReference>
<dbReference type="AlphaFoldDB" id="A0A812TFQ7"/>
<dbReference type="GO" id="GO:0004722">
    <property type="term" value="F:protein serine/threonine phosphatase activity"/>
    <property type="evidence" value="ECO:0007669"/>
    <property type="project" value="InterPro"/>
</dbReference>
<dbReference type="InterPro" id="IPR036457">
    <property type="entry name" value="PPM-type-like_dom_sf"/>
</dbReference>
<dbReference type="CDD" id="cd00143">
    <property type="entry name" value="PP2Cc"/>
    <property type="match status" value="1"/>
</dbReference>
<dbReference type="InterPro" id="IPR015655">
    <property type="entry name" value="PP2C"/>
</dbReference>
<gene>
    <name evidence="2" type="ORF">SNAT2548_LOCUS29362</name>
</gene>
<organism evidence="2 3">
    <name type="scientific">Symbiodinium natans</name>
    <dbReference type="NCBI Taxonomy" id="878477"/>
    <lineage>
        <taxon>Eukaryota</taxon>
        <taxon>Sar</taxon>
        <taxon>Alveolata</taxon>
        <taxon>Dinophyceae</taxon>
        <taxon>Suessiales</taxon>
        <taxon>Symbiodiniaceae</taxon>
        <taxon>Symbiodinium</taxon>
    </lineage>
</organism>
<dbReference type="PROSITE" id="PS51746">
    <property type="entry name" value="PPM_2"/>
    <property type="match status" value="1"/>
</dbReference>
<protein>
    <recommendedName>
        <fullName evidence="1">PPM-type phosphatase domain-containing protein</fullName>
    </recommendedName>
</protein>
<dbReference type="EMBL" id="CAJNDS010002555">
    <property type="protein sequence ID" value="CAE7524585.1"/>
    <property type="molecule type" value="Genomic_DNA"/>
</dbReference>
<accession>A0A812TFQ7</accession>
<keyword evidence="3" id="KW-1185">Reference proteome</keyword>
<comment type="caution">
    <text evidence="2">The sequence shown here is derived from an EMBL/GenBank/DDBJ whole genome shotgun (WGS) entry which is preliminary data.</text>
</comment>
<dbReference type="Pfam" id="PF00481">
    <property type="entry name" value="PP2C"/>
    <property type="match status" value="1"/>
</dbReference>
<proteinExistence type="predicted"/>
<dbReference type="Proteomes" id="UP000604046">
    <property type="component" value="Unassembled WGS sequence"/>
</dbReference>
<dbReference type="PANTHER" id="PTHR47992">
    <property type="entry name" value="PROTEIN PHOSPHATASE"/>
    <property type="match status" value="1"/>
</dbReference>
<dbReference type="OrthoDB" id="10264738at2759"/>
<dbReference type="InterPro" id="IPR001932">
    <property type="entry name" value="PPM-type_phosphatase-like_dom"/>
</dbReference>
<evidence type="ECO:0000313" key="3">
    <source>
        <dbReference type="Proteomes" id="UP000604046"/>
    </source>
</evidence>
<evidence type="ECO:0000313" key="2">
    <source>
        <dbReference type="EMBL" id="CAE7524585.1"/>
    </source>
</evidence>
<name>A0A812TFQ7_9DINO</name>
<evidence type="ECO:0000259" key="1">
    <source>
        <dbReference type="PROSITE" id="PS51746"/>
    </source>
</evidence>
<reference evidence="2" key="1">
    <citation type="submission" date="2021-02" db="EMBL/GenBank/DDBJ databases">
        <authorList>
            <person name="Dougan E. K."/>
            <person name="Rhodes N."/>
            <person name="Thang M."/>
            <person name="Chan C."/>
        </authorList>
    </citation>
    <scope>NUCLEOTIDE SEQUENCE</scope>
</reference>